<evidence type="ECO:0000256" key="2">
    <source>
        <dbReference type="SAM" id="SignalP"/>
    </source>
</evidence>
<dbReference type="GO" id="GO:0004566">
    <property type="term" value="F:beta-glucuronidase activity"/>
    <property type="evidence" value="ECO:0007669"/>
    <property type="project" value="TreeGrafter"/>
</dbReference>
<keyword evidence="2" id="KW-0732">Signal</keyword>
<dbReference type="EMBL" id="SDMP01000001">
    <property type="protein sequence ID" value="RYR75883.1"/>
    <property type="molecule type" value="Genomic_DNA"/>
</dbReference>
<name>A0A445EKL9_ARAHY</name>
<dbReference type="STRING" id="3818.A0A445EKL9"/>
<dbReference type="InterPro" id="IPR017853">
    <property type="entry name" value="GH"/>
</dbReference>
<evidence type="ECO:0000313" key="4">
    <source>
        <dbReference type="Proteomes" id="UP000289738"/>
    </source>
</evidence>
<evidence type="ECO:0000256" key="1">
    <source>
        <dbReference type="ARBA" id="ARBA00009800"/>
    </source>
</evidence>
<comment type="caution">
    <text evidence="3">The sequence shown here is derived from an EMBL/GenBank/DDBJ whole genome shotgun (WGS) entry which is preliminary data.</text>
</comment>
<sequence>MTRLVGLFYLVVSLLSFTGVNAMHGRESSGHEAVKGIMIHGKSHIGGIDATLDWWRPQKCDYRTSSWGHASLLNLDLNNKILLNAVKAFSQLKIRLGGTLQDKVIYGTEESPKPCTPFVNSSSKIFGFTEGCLPMHRWDDLNSFFQKAGANVIFGLNALARRTIESSSTVGPWNFSNAESFICYTVRKNYSISDWEFAMNCAGVALEQVNIIHDVYRGIRHKPLVIAPGGFYDANWFQEFVNKSGKSVNVVSHHTYITLDQVSSTK</sequence>
<keyword evidence="4" id="KW-1185">Reference proteome</keyword>
<dbReference type="Proteomes" id="UP000289738">
    <property type="component" value="Chromosome A01"/>
</dbReference>
<proteinExistence type="inferred from homology"/>
<comment type="similarity">
    <text evidence="1">Belongs to the glycosyl hydrolase 79 family.</text>
</comment>
<dbReference type="Pfam" id="PF03662">
    <property type="entry name" value="Glyco_hydro_79n"/>
    <property type="match status" value="1"/>
</dbReference>
<feature type="chain" id="PRO_5019302140" evidence="2">
    <location>
        <begin position="23"/>
        <end position="266"/>
    </location>
</feature>
<dbReference type="SUPFAM" id="SSF51445">
    <property type="entry name" value="(Trans)glycosidases"/>
    <property type="match status" value="1"/>
</dbReference>
<dbReference type="Gene3D" id="3.20.20.80">
    <property type="entry name" value="Glycosidases"/>
    <property type="match status" value="1"/>
</dbReference>
<reference evidence="3 4" key="1">
    <citation type="submission" date="2019-01" db="EMBL/GenBank/DDBJ databases">
        <title>Sequencing of cultivated peanut Arachis hypogaea provides insights into genome evolution and oil improvement.</title>
        <authorList>
            <person name="Chen X."/>
        </authorList>
    </citation>
    <scope>NUCLEOTIDE SEQUENCE [LARGE SCALE GENOMIC DNA]</scope>
    <source>
        <strain evidence="4">cv. Fuhuasheng</strain>
        <tissue evidence="3">Leaves</tissue>
    </source>
</reference>
<dbReference type="PANTHER" id="PTHR14363">
    <property type="entry name" value="HEPARANASE-RELATED"/>
    <property type="match status" value="1"/>
</dbReference>
<dbReference type="PANTHER" id="PTHR14363:SF35">
    <property type="entry name" value="GLYCOSIDE HYDROLASE FAMILY 79 AMINO-TERMINAL DOMAIN PROTEIN"/>
    <property type="match status" value="1"/>
</dbReference>
<gene>
    <name evidence="3" type="ORF">Ahy_A01g000472</name>
</gene>
<protein>
    <submittedName>
        <fullName evidence="3">Uncharacterized protein</fullName>
    </submittedName>
</protein>
<organism evidence="3 4">
    <name type="scientific">Arachis hypogaea</name>
    <name type="common">Peanut</name>
    <dbReference type="NCBI Taxonomy" id="3818"/>
    <lineage>
        <taxon>Eukaryota</taxon>
        <taxon>Viridiplantae</taxon>
        <taxon>Streptophyta</taxon>
        <taxon>Embryophyta</taxon>
        <taxon>Tracheophyta</taxon>
        <taxon>Spermatophyta</taxon>
        <taxon>Magnoliopsida</taxon>
        <taxon>eudicotyledons</taxon>
        <taxon>Gunneridae</taxon>
        <taxon>Pentapetalae</taxon>
        <taxon>rosids</taxon>
        <taxon>fabids</taxon>
        <taxon>Fabales</taxon>
        <taxon>Fabaceae</taxon>
        <taxon>Papilionoideae</taxon>
        <taxon>50 kb inversion clade</taxon>
        <taxon>dalbergioids sensu lato</taxon>
        <taxon>Dalbergieae</taxon>
        <taxon>Pterocarpus clade</taxon>
        <taxon>Arachis</taxon>
    </lineage>
</organism>
<dbReference type="GO" id="GO:0009505">
    <property type="term" value="C:plant-type cell wall"/>
    <property type="evidence" value="ECO:0007669"/>
    <property type="project" value="TreeGrafter"/>
</dbReference>
<dbReference type="GO" id="GO:0016020">
    <property type="term" value="C:membrane"/>
    <property type="evidence" value="ECO:0007669"/>
    <property type="project" value="InterPro"/>
</dbReference>
<dbReference type="InterPro" id="IPR005199">
    <property type="entry name" value="Glyco_hydro_79"/>
</dbReference>
<dbReference type="AlphaFoldDB" id="A0A445EKL9"/>
<evidence type="ECO:0000313" key="3">
    <source>
        <dbReference type="EMBL" id="RYR75883.1"/>
    </source>
</evidence>
<feature type="signal peptide" evidence="2">
    <location>
        <begin position="1"/>
        <end position="22"/>
    </location>
</feature>
<accession>A0A445EKL9</accession>